<dbReference type="Proteomes" id="UP000029095">
    <property type="component" value="Unassembled WGS sequence"/>
</dbReference>
<keyword evidence="2" id="KW-1185">Reference proteome</keyword>
<reference evidence="1 2" key="1">
    <citation type="submission" date="2014-05" db="EMBL/GenBank/DDBJ databases">
        <title>Complete genome sequence of the Streptomyces mutabilis TRM45540.</title>
        <authorList>
            <person name="Luo X."/>
            <person name="Zhang L."/>
        </authorList>
    </citation>
    <scope>NUCLEOTIDE SEQUENCE [LARGE SCALE GENOMIC DNA]</scope>
    <source>
        <strain evidence="1 2">TRM45540</strain>
    </source>
</reference>
<gene>
    <name evidence="1" type="ORF">FM21_19405</name>
</gene>
<accession>A0A086MVU4</accession>
<organism evidence="1 2">
    <name type="scientific">Streptomyces mutabilis</name>
    <dbReference type="NCBI Taxonomy" id="67332"/>
    <lineage>
        <taxon>Bacteria</taxon>
        <taxon>Bacillati</taxon>
        <taxon>Actinomycetota</taxon>
        <taxon>Actinomycetes</taxon>
        <taxon>Kitasatosporales</taxon>
        <taxon>Streptomycetaceae</taxon>
        <taxon>Streptomyces</taxon>
    </lineage>
</organism>
<name>A0A086MVU4_9ACTN</name>
<protein>
    <submittedName>
        <fullName evidence="1">Uncharacterized protein</fullName>
    </submittedName>
</protein>
<evidence type="ECO:0000313" key="2">
    <source>
        <dbReference type="Proteomes" id="UP000029095"/>
    </source>
</evidence>
<dbReference type="EMBL" id="JNFQ01000002">
    <property type="protein sequence ID" value="KFG73012.1"/>
    <property type="molecule type" value="Genomic_DNA"/>
</dbReference>
<dbReference type="AlphaFoldDB" id="A0A086MVU4"/>
<comment type="caution">
    <text evidence="1">The sequence shown here is derived from an EMBL/GenBank/DDBJ whole genome shotgun (WGS) entry which is preliminary data.</text>
</comment>
<sequence length="82" mass="8873">MWVAGGRAGPGPGCGRPELRAVAQAELLQEVRPVPLDGLDADEEDLAISFEEWPSATSLRTSSSRGVRMWSAFSSPCRTRSR</sequence>
<dbReference type="STRING" id="1915400.FM21_19405"/>
<proteinExistence type="predicted"/>
<evidence type="ECO:0000313" key="1">
    <source>
        <dbReference type="EMBL" id="KFG73012.1"/>
    </source>
</evidence>
<dbReference type="HOGENOM" id="CLU_2556883_0_0_11"/>